<gene>
    <name evidence="1" type="ORF">LCGC14_3066060</name>
</gene>
<proteinExistence type="predicted"/>
<evidence type="ECO:0000313" key="1">
    <source>
        <dbReference type="EMBL" id="KKK56287.1"/>
    </source>
</evidence>
<protein>
    <submittedName>
        <fullName evidence="1">Uncharacterized protein</fullName>
    </submittedName>
</protein>
<organism evidence="1">
    <name type="scientific">marine sediment metagenome</name>
    <dbReference type="NCBI Taxonomy" id="412755"/>
    <lineage>
        <taxon>unclassified sequences</taxon>
        <taxon>metagenomes</taxon>
        <taxon>ecological metagenomes</taxon>
    </lineage>
</organism>
<accession>A0A0F8WHD5</accession>
<dbReference type="AlphaFoldDB" id="A0A0F8WHD5"/>
<sequence length="70" mass="7820">MTISGRGFIFIEPEQAQQCDLCGKITELRPYGPNGACICYECGEKDPETTKQMFNQRVERVLAMKGESDG</sequence>
<name>A0A0F8WHD5_9ZZZZ</name>
<dbReference type="EMBL" id="LAZR01065072">
    <property type="protein sequence ID" value="KKK56287.1"/>
    <property type="molecule type" value="Genomic_DNA"/>
</dbReference>
<comment type="caution">
    <text evidence="1">The sequence shown here is derived from an EMBL/GenBank/DDBJ whole genome shotgun (WGS) entry which is preliminary data.</text>
</comment>
<reference evidence="1" key="1">
    <citation type="journal article" date="2015" name="Nature">
        <title>Complex archaea that bridge the gap between prokaryotes and eukaryotes.</title>
        <authorList>
            <person name="Spang A."/>
            <person name="Saw J.H."/>
            <person name="Jorgensen S.L."/>
            <person name="Zaremba-Niedzwiedzka K."/>
            <person name="Martijn J."/>
            <person name="Lind A.E."/>
            <person name="van Eijk R."/>
            <person name="Schleper C."/>
            <person name="Guy L."/>
            <person name="Ettema T.J."/>
        </authorList>
    </citation>
    <scope>NUCLEOTIDE SEQUENCE</scope>
</reference>